<dbReference type="Proteomes" id="UP000515312">
    <property type="component" value="Chromosome"/>
</dbReference>
<dbReference type="RefSeq" id="WP_186746802.1">
    <property type="nucleotide sequence ID" value="NZ_CP060394.1"/>
</dbReference>
<dbReference type="AlphaFoldDB" id="A0A7G8BPT1"/>
<evidence type="ECO:0000256" key="1">
    <source>
        <dbReference type="SAM" id="MobiDB-lite"/>
    </source>
</evidence>
<keyword evidence="2" id="KW-0732">Signal</keyword>
<protein>
    <recommendedName>
        <fullName evidence="5">FecR protein domain-containing protein</fullName>
    </recommendedName>
</protein>
<evidence type="ECO:0000256" key="2">
    <source>
        <dbReference type="SAM" id="SignalP"/>
    </source>
</evidence>
<proteinExistence type="predicted"/>
<dbReference type="KEGG" id="adin:H7849_12020"/>
<sequence>MRAIAGLAFTLISTLAWNAHASQSAPPAAPREPYTAAHPPDQSHAGSKVSIAWLSDVEGEVQLASAAGKEFQRALSHTSVLEGNIIRTGMGRAEVELQDLSTIRLGPYSVIAFPQLELLPSGIKASSVRAFQGTIYISLMPRYIVDSKGNELQLTFGQQQLQLQNSGHVRLEMDATEARLALLDGKGQVSGPFGSMELARKKTFTFDLTGQSQPAVSKKVVSNPMDKWDMTAVFYERHGSLSSSRGLFRGP</sequence>
<feature type="signal peptide" evidence="2">
    <location>
        <begin position="1"/>
        <end position="21"/>
    </location>
</feature>
<evidence type="ECO:0000313" key="4">
    <source>
        <dbReference type="Proteomes" id="UP000515312"/>
    </source>
</evidence>
<keyword evidence="4" id="KW-1185">Reference proteome</keyword>
<feature type="chain" id="PRO_5028927083" description="FecR protein domain-containing protein" evidence="2">
    <location>
        <begin position="22"/>
        <end position="251"/>
    </location>
</feature>
<dbReference type="EMBL" id="CP060394">
    <property type="protein sequence ID" value="QNI34551.1"/>
    <property type="molecule type" value="Genomic_DNA"/>
</dbReference>
<organism evidence="3 4">
    <name type="scientific">Alloacidobacterium dinghuense</name>
    <dbReference type="NCBI Taxonomy" id="2763107"/>
    <lineage>
        <taxon>Bacteria</taxon>
        <taxon>Pseudomonadati</taxon>
        <taxon>Acidobacteriota</taxon>
        <taxon>Terriglobia</taxon>
        <taxon>Terriglobales</taxon>
        <taxon>Acidobacteriaceae</taxon>
        <taxon>Alloacidobacterium</taxon>
    </lineage>
</organism>
<evidence type="ECO:0008006" key="5">
    <source>
        <dbReference type="Google" id="ProtNLM"/>
    </source>
</evidence>
<evidence type="ECO:0000313" key="3">
    <source>
        <dbReference type="EMBL" id="QNI34551.1"/>
    </source>
</evidence>
<reference evidence="3 4" key="1">
    <citation type="submission" date="2020-08" db="EMBL/GenBank/DDBJ databases">
        <title>Edaphobacter telluris sp. nov. and Acidobacterium dinghuensis sp. nov., two acidobacteria isolated from forest soil.</title>
        <authorList>
            <person name="Fu J."/>
            <person name="Qiu L."/>
        </authorList>
    </citation>
    <scope>NUCLEOTIDE SEQUENCE [LARGE SCALE GENOMIC DNA]</scope>
    <source>
        <strain evidence="3">4Y35</strain>
    </source>
</reference>
<accession>A0A7G8BPT1</accession>
<name>A0A7G8BPT1_9BACT</name>
<feature type="region of interest" description="Disordered" evidence="1">
    <location>
        <begin position="23"/>
        <end position="43"/>
    </location>
</feature>
<gene>
    <name evidence="3" type="ORF">H7849_12020</name>
</gene>